<dbReference type="STRING" id="400055.SAMN04490243_0136"/>
<dbReference type="PANTHER" id="PTHR12558:SF13">
    <property type="entry name" value="CELL DIVISION CYCLE PROTEIN 27 HOMOLOG"/>
    <property type="match status" value="1"/>
</dbReference>
<dbReference type="Proteomes" id="UP000199534">
    <property type="component" value="Unassembled WGS sequence"/>
</dbReference>
<reference evidence="2 3" key="1">
    <citation type="submission" date="2016-10" db="EMBL/GenBank/DDBJ databases">
        <authorList>
            <person name="de Groot N.N."/>
        </authorList>
    </citation>
    <scope>NUCLEOTIDE SEQUENCE [LARGE SCALE GENOMIC DNA]</scope>
    <source>
        <strain evidence="2 3">DSM 21019</strain>
    </source>
</reference>
<organism evidence="2 3">
    <name type="scientific">Robiginitalea myxolifaciens</name>
    <dbReference type="NCBI Taxonomy" id="400055"/>
    <lineage>
        <taxon>Bacteria</taxon>
        <taxon>Pseudomonadati</taxon>
        <taxon>Bacteroidota</taxon>
        <taxon>Flavobacteriia</taxon>
        <taxon>Flavobacteriales</taxon>
        <taxon>Flavobacteriaceae</taxon>
        <taxon>Robiginitalea</taxon>
    </lineage>
</organism>
<dbReference type="SUPFAM" id="SSF48452">
    <property type="entry name" value="TPR-like"/>
    <property type="match status" value="2"/>
</dbReference>
<dbReference type="RefSeq" id="WP_092979877.1">
    <property type="nucleotide sequence ID" value="NZ_FOYQ01000001.1"/>
</dbReference>
<name>A0A1I6FMY9_9FLAO</name>
<dbReference type="AlphaFoldDB" id="A0A1I6FMY9"/>
<evidence type="ECO:0000313" key="3">
    <source>
        <dbReference type="Proteomes" id="UP000199534"/>
    </source>
</evidence>
<gene>
    <name evidence="2" type="ORF">SAMN04490243_0136</name>
</gene>
<dbReference type="PROSITE" id="PS50005">
    <property type="entry name" value="TPR"/>
    <property type="match status" value="1"/>
</dbReference>
<keyword evidence="1" id="KW-0802">TPR repeat</keyword>
<dbReference type="PANTHER" id="PTHR12558">
    <property type="entry name" value="CELL DIVISION CYCLE 16,23,27"/>
    <property type="match status" value="1"/>
</dbReference>
<sequence>MKFSISVFISILLLSCQGEPNFTSNPADYNDYLAAERPQTTSRYFELWNSKITPDSLETLSFAVVSGEYNRYFQATGKVEYLKKAEQALERAVEVANIDKEAYIRSLARNYISQHRFPEALELAHKANDLYPGSKENRALLFDVHMELGNYDEAKRNLDSIQNMSDFGYLIRNAKWNDYRGDLDTTIRFMEKALARAESSGKRSLQLWSYTNLADYYGHAGRIQDSYEFYLKALEIDPQNAYAKKGIAWILFSYERKPQEAMRILDAIDQGYQSPDLWLLRAEIAEFMGNIPESKDYMFKFHKAADHPAYGVMYNVPEVDYYLEELSDYDKAFELAAEEVSNRPTPESYELLARVLLKQGQKQQALVLVRDNILGKTHEPGILLTAAEILNATGNHKEALVLKEELEGAVYELGPASERKIRSL</sequence>
<dbReference type="OrthoDB" id="1399920at2"/>
<dbReference type="PROSITE" id="PS51257">
    <property type="entry name" value="PROKAR_LIPOPROTEIN"/>
    <property type="match status" value="1"/>
</dbReference>
<proteinExistence type="predicted"/>
<dbReference type="InterPro" id="IPR019734">
    <property type="entry name" value="TPR_rpt"/>
</dbReference>
<keyword evidence="3" id="KW-1185">Reference proteome</keyword>
<protein>
    <submittedName>
        <fullName evidence="2">Anaphase-promoting complex, cyclosome, subunit 3</fullName>
    </submittedName>
</protein>
<dbReference type="Pfam" id="PF14559">
    <property type="entry name" value="TPR_19"/>
    <property type="match status" value="1"/>
</dbReference>
<dbReference type="EMBL" id="FOYQ01000001">
    <property type="protein sequence ID" value="SFR31309.1"/>
    <property type="molecule type" value="Genomic_DNA"/>
</dbReference>
<dbReference type="InterPro" id="IPR011990">
    <property type="entry name" value="TPR-like_helical_dom_sf"/>
</dbReference>
<evidence type="ECO:0000256" key="1">
    <source>
        <dbReference type="PROSITE-ProRule" id="PRU00339"/>
    </source>
</evidence>
<dbReference type="SMART" id="SM00028">
    <property type="entry name" value="TPR"/>
    <property type="match status" value="2"/>
</dbReference>
<evidence type="ECO:0000313" key="2">
    <source>
        <dbReference type="EMBL" id="SFR31309.1"/>
    </source>
</evidence>
<dbReference type="Pfam" id="PF13424">
    <property type="entry name" value="TPR_12"/>
    <property type="match status" value="1"/>
</dbReference>
<accession>A0A1I6FMY9</accession>
<dbReference type="Gene3D" id="1.25.40.10">
    <property type="entry name" value="Tetratricopeptide repeat domain"/>
    <property type="match status" value="2"/>
</dbReference>
<feature type="repeat" description="TPR" evidence="1">
    <location>
        <begin position="207"/>
        <end position="240"/>
    </location>
</feature>